<evidence type="ECO:0000259" key="1">
    <source>
        <dbReference type="Pfam" id="PF07727"/>
    </source>
</evidence>
<dbReference type="SUPFAM" id="SSF56672">
    <property type="entry name" value="DNA/RNA polymerases"/>
    <property type="match status" value="5"/>
</dbReference>
<dbReference type="AlphaFoldDB" id="Q6L3U4"/>
<dbReference type="CDD" id="cd09272">
    <property type="entry name" value="RNase_HI_RT_Ty1"/>
    <property type="match status" value="1"/>
</dbReference>
<feature type="domain" description="Reverse transcriptase Ty1/copia-type" evidence="1">
    <location>
        <begin position="338"/>
        <end position="430"/>
    </location>
</feature>
<feature type="domain" description="Reverse transcriptase Ty1/copia-type" evidence="1">
    <location>
        <begin position="167"/>
        <end position="258"/>
    </location>
</feature>
<dbReference type="EMBL" id="AC149288">
    <property type="protein sequence ID" value="AAT38705.2"/>
    <property type="molecule type" value="Genomic_DNA"/>
</dbReference>
<proteinExistence type="predicted"/>
<accession>Q6L3U4</accession>
<organism evidence="2">
    <name type="scientific">Solanum demissum</name>
    <name type="common">Wild potato</name>
    <dbReference type="NCBI Taxonomy" id="50514"/>
    <lineage>
        <taxon>Eukaryota</taxon>
        <taxon>Viridiplantae</taxon>
        <taxon>Streptophyta</taxon>
        <taxon>Embryophyta</taxon>
        <taxon>Tracheophyta</taxon>
        <taxon>Spermatophyta</taxon>
        <taxon>Magnoliopsida</taxon>
        <taxon>eudicotyledons</taxon>
        <taxon>Gunneridae</taxon>
        <taxon>Pentapetalae</taxon>
        <taxon>asterids</taxon>
        <taxon>lamiids</taxon>
        <taxon>Solanales</taxon>
        <taxon>Solanaceae</taxon>
        <taxon>Solanoideae</taxon>
        <taxon>Solaneae</taxon>
        <taxon>Solanum</taxon>
    </lineage>
</organism>
<sequence>MYILVYVIDILITGNYPNLVTYVINSLAYKFSLKNLGELNYLLGIEVKHVPNGIVLSQSRYILEILSYVDMTDCKGVTTPMCSSLPPKAADGSPSADAILYRRTIGKLQYLSFTRPDIAFAVNKLSRFMQSPSLEHWKAVKRVLRYLKALSTPCLQISSHSDFNLYMYSDADWAAVTMYILVYVIDILITGNYPNLVTYVINSLAYKFSLKNLGELNYLLGIEVKHVPNGIVLSQSRYILDILSYVHMTDCKGVTTPTCSSLPLKAADATLYRCTIGKLQYLSFTRPDIAFAVNKLSRFMQSPSLEHWKAVKRVLRYLKALSTPCLQIPSHSDCNLYMYSDADWAAVTMYILVYVIDILITGNYPNLVTYVINSLAYKFSLKNLSELNYLLGIEVKHVPNGIVLSQSRYILEILSYVDMTDCKGVTTPMCSSLPPKAADGSPSIDATLYRRTIGKLQYLSFTRPDIAFAVNKLSRFMQSPSLEHWKAVKRVLRYLKALSTPCLQISSHSDCNLYMYSDADWAVYVVDILITGNYPNLVTYVINSLAYKFSLKNLGEINYLLGIEVKHVPNGIVLSQSRYILEILSYVDMTDCKGVTTPMCSSLPPKAADGSPSADATLYRRTIGKLQYLSFTRPDIAFAVNKLSRFMQSPSLEHWKAVKRVFRYLKALSTPYLQISSHSDCNLYMYSDADWAAVTMYILVYVIDILITGNYPNLVTYVINSLAYKFSLKNLGELNYLLGIEVKHVPNGIVLSQSRYILEILSYVDMTDCKGVTTPMCSSLPPKAADGSPSAYATLYRRTIGKLQYLSFTRPDIAFAVNKLSRFMQSPSLEHWKAVKRVLRYLKALSTPCLQISSHSDCNLYMYSDADWAGANLICWSSKKQLSVARSSIEAEYKSVANALFELTWVHNFFTELQYQVSQMPSIFCDNIGVSYLSKNPVFHTKMKHIAVDFHYLRNSVNSGRSD</sequence>
<dbReference type="InterPro" id="IPR013103">
    <property type="entry name" value="RVT_2"/>
</dbReference>
<feature type="domain" description="Reverse transcriptase Ty1/copia-type" evidence="1">
    <location>
        <begin position="3"/>
        <end position="82"/>
    </location>
</feature>
<feature type="domain" description="Reverse transcriptase Ty1/copia-type" evidence="1">
    <location>
        <begin position="522"/>
        <end position="600"/>
    </location>
</feature>
<reference evidence="2" key="2">
    <citation type="submission" date="2006-08" db="EMBL/GenBank/DDBJ databases">
        <authorList>
            <person name="Childs K."/>
        </authorList>
    </citation>
    <scope>NUCLEOTIDE SEQUENCE</scope>
</reference>
<dbReference type="InterPro" id="IPR043502">
    <property type="entry name" value="DNA/RNA_pol_sf"/>
</dbReference>
<dbReference type="PANTHER" id="PTHR11439">
    <property type="entry name" value="GAG-POL-RELATED RETROTRANSPOSON"/>
    <property type="match status" value="1"/>
</dbReference>
<dbReference type="PANTHER" id="PTHR11439:SF524">
    <property type="entry name" value="RNA-DIRECTED DNA POLYMERASE, PROTEIN KINASE RLK-PELLE-DLSV FAMILY"/>
    <property type="match status" value="1"/>
</dbReference>
<feature type="domain" description="Reverse transcriptase Ty1/copia-type" evidence="1">
    <location>
        <begin position="684"/>
        <end position="777"/>
    </location>
</feature>
<name>Q6L3U4_SOLDE</name>
<reference evidence="2" key="1">
    <citation type="submission" date="2004-05" db="EMBL/GenBank/DDBJ databases">
        <authorList>
            <person name="Buell R."/>
            <person name="Liu J."/>
            <person name="Childs K."/>
            <person name="Zaborsky J."/>
            <person name="Tallon L."/>
            <person name="Wirtz U."/>
            <person name="Wei F."/>
            <person name="Kuang H."/>
            <person name="Zhang P."/>
            <person name="Marano M."/>
            <person name="Baker B."/>
        </authorList>
    </citation>
    <scope>NUCLEOTIDE SEQUENCE</scope>
</reference>
<gene>
    <name evidence="2" type="ORF">SDM1_34t00015</name>
</gene>
<evidence type="ECO:0000313" key="2">
    <source>
        <dbReference type="EMBL" id="AAT38705.2"/>
    </source>
</evidence>
<dbReference type="Pfam" id="PF07727">
    <property type="entry name" value="RVT_2"/>
    <property type="match status" value="5"/>
</dbReference>
<protein>
    <recommendedName>
        <fullName evidence="1">Reverse transcriptase Ty1/copia-type domain-containing protein</fullName>
    </recommendedName>
</protein>